<evidence type="ECO:0000313" key="3">
    <source>
        <dbReference type="EMBL" id="KAK1322102.1"/>
    </source>
</evidence>
<name>A0AAV9FC03_ACOCL</name>
<feature type="compositionally biased region" description="Polar residues" evidence="1">
    <location>
        <begin position="157"/>
        <end position="166"/>
    </location>
</feature>
<proteinExistence type="predicted"/>
<keyword evidence="2" id="KW-0812">Transmembrane</keyword>
<dbReference type="AlphaFoldDB" id="A0AAV9FC03"/>
<protein>
    <submittedName>
        <fullName evidence="3">Uncharacterized protein</fullName>
    </submittedName>
</protein>
<reference evidence="3" key="2">
    <citation type="submission" date="2023-06" db="EMBL/GenBank/DDBJ databases">
        <authorList>
            <person name="Ma L."/>
            <person name="Liu K.-W."/>
            <person name="Li Z."/>
            <person name="Hsiao Y.-Y."/>
            <person name="Qi Y."/>
            <person name="Fu T."/>
            <person name="Tang G."/>
            <person name="Zhang D."/>
            <person name="Sun W.-H."/>
            <person name="Liu D.-K."/>
            <person name="Li Y."/>
            <person name="Chen G.-Z."/>
            <person name="Liu X.-D."/>
            <person name="Liao X.-Y."/>
            <person name="Jiang Y.-T."/>
            <person name="Yu X."/>
            <person name="Hao Y."/>
            <person name="Huang J."/>
            <person name="Zhao X.-W."/>
            <person name="Ke S."/>
            <person name="Chen Y.-Y."/>
            <person name="Wu W.-L."/>
            <person name="Hsu J.-L."/>
            <person name="Lin Y.-F."/>
            <person name="Huang M.-D."/>
            <person name="Li C.-Y."/>
            <person name="Huang L."/>
            <person name="Wang Z.-W."/>
            <person name="Zhao X."/>
            <person name="Zhong W.-Y."/>
            <person name="Peng D.-H."/>
            <person name="Ahmad S."/>
            <person name="Lan S."/>
            <person name="Zhang J.-S."/>
            <person name="Tsai W.-C."/>
            <person name="Van De Peer Y."/>
            <person name="Liu Z.-J."/>
        </authorList>
    </citation>
    <scope>NUCLEOTIDE SEQUENCE</scope>
    <source>
        <strain evidence="3">CP</strain>
        <tissue evidence="3">Leaves</tissue>
    </source>
</reference>
<feature type="transmembrane region" description="Helical" evidence="2">
    <location>
        <begin position="6"/>
        <end position="25"/>
    </location>
</feature>
<organism evidence="3 4">
    <name type="scientific">Acorus calamus</name>
    <name type="common">Sweet flag</name>
    <dbReference type="NCBI Taxonomy" id="4465"/>
    <lineage>
        <taxon>Eukaryota</taxon>
        <taxon>Viridiplantae</taxon>
        <taxon>Streptophyta</taxon>
        <taxon>Embryophyta</taxon>
        <taxon>Tracheophyta</taxon>
        <taxon>Spermatophyta</taxon>
        <taxon>Magnoliopsida</taxon>
        <taxon>Liliopsida</taxon>
        <taxon>Acoraceae</taxon>
        <taxon>Acorus</taxon>
    </lineage>
</organism>
<keyword evidence="4" id="KW-1185">Reference proteome</keyword>
<gene>
    <name evidence="3" type="ORF">QJS10_CPA03g01314</name>
</gene>
<evidence type="ECO:0000313" key="4">
    <source>
        <dbReference type="Proteomes" id="UP001180020"/>
    </source>
</evidence>
<reference evidence="3" key="1">
    <citation type="journal article" date="2023" name="Nat. Commun.">
        <title>Diploid and tetraploid genomes of Acorus and the evolution of monocots.</title>
        <authorList>
            <person name="Ma L."/>
            <person name="Liu K.W."/>
            <person name="Li Z."/>
            <person name="Hsiao Y.Y."/>
            <person name="Qi Y."/>
            <person name="Fu T."/>
            <person name="Tang G.D."/>
            <person name="Zhang D."/>
            <person name="Sun W.H."/>
            <person name="Liu D.K."/>
            <person name="Li Y."/>
            <person name="Chen G.Z."/>
            <person name="Liu X.D."/>
            <person name="Liao X.Y."/>
            <person name="Jiang Y.T."/>
            <person name="Yu X."/>
            <person name="Hao Y."/>
            <person name="Huang J."/>
            <person name="Zhao X.W."/>
            <person name="Ke S."/>
            <person name="Chen Y.Y."/>
            <person name="Wu W.L."/>
            <person name="Hsu J.L."/>
            <person name="Lin Y.F."/>
            <person name="Huang M.D."/>
            <person name="Li C.Y."/>
            <person name="Huang L."/>
            <person name="Wang Z.W."/>
            <person name="Zhao X."/>
            <person name="Zhong W.Y."/>
            <person name="Peng D.H."/>
            <person name="Ahmad S."/>
            <person name="Lan S."/>
            <person name="Zhang J.S."/>
            <person name="Tsai W.C."/>
            <person name="Van de Peer Y."/>
            <person name="Liu Z.J."/>
        </authorList>
    </citation>
    <scope>NUCLEOTIDE SEQUENCE</scope>
    <source>
        <strain evidence="3">CP</strain>
    </source>
</reference>
<dbReference type="EMBL" id="JAUJYO010000003">
    <property type="protein sequence ID" value="KAK1322102.1"/>
    <property type="molecule type" value="Genomic_DNA"/>
</dbReference>
<accession>A0AAV9FC03</accession>
<dbReference type="Proteomes" id="UP001180020">
    <property type="component" value="Unassembled WGS sequence"/>
</dbReference>
<sequence>MGIVVALVNVIVLVVSKVVVILRWLNFIESGVFDDTISVYIMHREAIDHVDEEIPNLEDTILNDANPVIDTTEHFNTALGFENRTELVEWVNGVGRNIGVVTVIGRSECLSSHRSARVDLICERGGKYDNKPRKKDKEKKGLQKRQIVNTHELASIRPQSNRPKDD</sequence>
<evidence type="ECO:0000256" key="1">
    <source>
        <dbReference type="SAM" id="MobiDB-lite"/>
    </source>
</evidence>
<keyword evidence="2" id="KW-0472">Membrane</keyword>
<keyword evidence="2" id="KW-1133">Transmembrane helix</keyword>
<feature type="region of interest" description="Disordered" evidence="1">
    <location>
        <begin position="127"/>
        <end position="166"/>
    </location>
</feature>
<evidence type="ECO:0000256" key="2">
    <source>
        <dbReference type="SAM" id="Phobius"/>
    </source>
</evidence>
<comment type="caution">
    <text evidence="3">The sequence shown here is derived from an EMBL/GenBank/DDBJ whole genome shotgun (WGS) entry which is preliminary data.</text>
</comment>